<organism evidence="2 3">
    <name type="scientific">Solitalea agri</name>
    <dbReference type="NCBI Taxonomy" id="2953739"/>
    <lineage>
        <taxon>Bacteria</taxon>
        <taxon>Pseudomonadati</taxon>
        <taxon>Bacteroidota</taxon>
        <taxon>Sphingobacteriia</taxon>
        <taxon>Sphingobacteriales</taxon>
        <taxon>Sphingobacteriaceae</taxon>
        <taxon>Solitalea</taxon>
    </lineage>
</organism>
<keyword evidence="3" id="KW-1185">Reference proteome</keyword>
<dbReference type="SUPFAM" id="SSF48317">
    <property type="entry name" value="Acid phosphatase/Vanadium-dependent haloperoxidase"/>
    <property type="match status" value="1"/>
</dbReference>
<dbReference type="InterPro" id="IPR000326">
    <property type="entry name" value="PAP2/HPO"/>
</dbReference>
<dbReference type="AlphaFoldDB" id="A0A9X2JDV2"/>
<dbReference type="Pfam" id="PF01569">
    <property type="entry name" value="PAP2"/>
    <property type="match status" value="1"/>
</dbReference>
<dbReference type="SMART" id="SM00014">
    <property type="entry name" value="acidPPc"/>
    <property type="match status" value="1"/>
</dbReference>
<reference evidence="2" key="1">
    <citation type="submission" date="2022-06" db="EMBL/GenBank/DDBJ databases">
        <title>Solitalea sp. MAHUQ-68 isolated from rhizospheric soil.</title>
        <authorList>
            <person name="Huq M.A."/>
        </authorList>
    </citation>
    <scope>NUCLEOTIDE SEQUENCE</scope>
    <source>
        <strain evidence="2">MAHUQ-68</strain>
    </source>
</reference>
<dbReference type="InterPro" id="IPR036938">
    <property type="entry name" value="PAP2/HPO_sf"/>
</dbReference>
<dbReference type="PANTHER" id="PTHR14969">
    <property type="entry name" value="SPHINGOSINE-1-PHOSPHATE PHOSPHOHYDROLASE"/>
    <property type="match status" value="1"/>
</dbReference>
<feature type="domain" description="Phosphatidic acid phosphatase type 2/haloperoxidase" evidence="1">
    <location>
        <begin position="77"/>
        <end position="185"/>
    </location>
</feature>
<gene>
    <name evidence="2" type="ORF">NF867_16770</name>
</gene>
<proteinExistence type="predicted"/>
<dbReference type="Gene3D" id="1.20.144.10">
    <property type="entry name" value="Phosphatidic acid phosphatase type 2/haloperoxidase"/>
    <property type="match status" value="1"/>
</dbReference>
<evidence type="ECO:0000313" key="3">
    <source>
        <dbReference type="Proteomes" id="UP001155182"/>
    </source>
</evidence>
<dbReference type="PANTHER" id="PTHR14969:SF13">
    <property type="entry name" value="AT30094P"/>
    <property type="match status" value="1"/>
</dbReference>
<dbReference type="Proteomes" id="UP001155182">
    <property type="component" value="Unassembled WGS sequence"/>
</dbReference>
<sequence length="208" mass="23007">MIRYILILFFISLGLKSEGQNIDIETLDELQEHRSPALVNGFIFITRTAPVVNLALPIGLFIDGAIRNDKTLKNASLRMGVSWVATTLVTQSLKSAIHRNRPFTDYSFIHPEVSASGYSFPSGHTSAAFSTATSLSLSFPKWYVVVPAYTWASAVGFSRCYLGVHYPSDVIAGAMVGSGCAYLTHVGQKWINNVHHKHKHEALIEWEP</sequence>
<dbReference type="RefSeq" id="WP_252589551.1">
    <property type="nucleotide sequence ID" value="NZ_JAMWYS010000058.1"/>
</dbReference>
<comment type="caution">
    <text evidence="2">The sequence shown here is derived from an EMBL/GenBank/DDBJ whole genome shotgun (WGS) entry which is preliminary data.</text>
</comment>
<dbReference type="EMBL" id="JAMWYS010000058">
    <property type="protein sequence ID" value="MCO4294518.1"/>
    <property type="molecule type" value="Genomic_DNA"/>
</dbReference>
<protein>
    <submittedName>
        <fullName evidence="2">Phosphatase PAP2 family protein</fullName>
    </submittedName>
</protein>
<dbReference type="CDD" id="cd03392">
    <property type="entry name" value="PAP2_like_2"/>
    <property type="match status" value="1"/>
</dbReference>
<accession>A0A9X2JDV2</accession>
<name>A0A9X2JDV2_9SPHI</name>
<evidence type="ECO:0000259" key="1">
    <source>
        <dbReference type="SMART" id="SM00014"/>
    </source>
</evidence>
<evidence type="ECO:0000313" key="2">
    <source>
        <dbReference type="EMBL" id="MCO4294518.1"/>
    </source>
</evidence>